<evidence type="ECO:0000256" key="1">
    <source>
        <dbReference type="SAM" id="MobiDB-lite"/>
    </source>
</evidence>
<sequence length="109" mass="12067">MAVNAVKTELCRDFGLDQNTWQTKRQGARASCVRRMKPRPFTYDRGANNITRAEYKGKARLDELLTPDRGQALQKEPEPALQAPDEPGRAACVSAASRQEGRRVPSAAP</sequence>
<evidence type="ECO:0000313" key="3">
    <source>
        <dbReference type="Proteomes" id="UP001066276"/>
    </source>
</evidence>
<accession>A0AAV7PSW6</accession>
<gene>
    <name evidence="2" type="ORF">NDU88_009685</name>
</gene>
<proteinExistence type="predicted"/>
<name>A0AAV7PSW6_PLEWA</name>
<evidence type="ECO:0000313" key="2">
    <source>
        <dbReference type="EMBL" id="KAJ1131348.1"/>
    </source>
</evidence>
<protein>
    <submittedName>
        <fullName evidence="2">Uncharacterized protein</fullName>
    </submittedName>
</protein>
<dbReference type="EMBL" id="JANPWB010000011">
    <property type="protein sequence ID" value="KAJ1131348.1"/>
    <property type="molecule type" value="Genomic_DNA"/>
</dbReference>
<keyword evidence="3" id="KW-1185">Reference proteome</keyword>
<reference evidence="2" key="1">
    <citation type="journal article" date="2022" name="bioRxiv">
        <title>Sequencing and chromosome-scale assembly of the giantPleurodeles waltlgenome.</title>
        <authorList>
            <person name="Brown T."/>
            <person name="Elewa A."/>
            <person name="Iarovenko S."/>
            <person name="Subramanian E."/>
            <person name="Araus A.J."/>
            <person name="Petzold A."/>
            <person name="Susuki M."/>
            <person name="Suzuki K.-i.T."/>
            <person name="Hayashi T."/>
            <person name="Toyoda A."/>
            <person name="Oliveira C."/>
            <person name="Osipova E."/>
            <person name="Leigh N.D."/>
            <person name="Simon A."/>
            <person name="Yun M.H."/>
        </authorList>
    </citation>
    <scope>NUCLEOTIDE SEQUENCE</scope>
    <source>
        <strain evidence="2">20211129_DDA</strain>
        <tissue evidence="2">Liver</tissue>
    </source>
</reference>
<dbReference type="AlphaFoldDB" id="A0AAV7PSW6"/>
<organism evidence="2 3">
    <name type="scientific">Pleurodeles waltl</name>
    <name type="common">Iberian ribbed newt</name>
    <dbReference type="NCBI Taxonomy" id="8319"/>
    <lineage>
        <taxon>Eukaryota</taxon>
        <taxon>Metazoa</taxon>
        <taxon>Chordata</taxon>
        <taxon>Craniata</taxon>
        <taxon>Vertebrata</taxon>
        <taxon>Euteleostomi</taxon>
        <taxon>Amphibia</taxon>
        <taxon>Batrachia</taxon>
        <taxon>Caudata</taxon>
        <taxon>Salamandroidea</taxon>
        <taxon>Salamandridae</taxon>
        <taxon>Pleurodelinae</taxon>
        <taxon>Pleurodeles</taxon>
    </lineage>
</organism>
<feature type="region of interest" description="Disordered" evidence="1">
    <location>
        <begin position="68"/>
        <end position="109"/>
    </location>
</feature>
<comment type="caution">
    <text evidence="2">The sequence shown here is derived from an EMBL/GenBank/DDBJ whole genome shotgun (WGS) entry which is preliminary data.</text>
</comment>
<dbReference type="Proteomes" id="UP001066276">
    <property type="component" value="Chromosome 7"/>
</dbReference>